<protein>
    <submittedName>
        <fullName evidence="3">PST-A protein</fullName>
    </submittedName>
</protein>
<evidence type="ECO:0000313" key="5">
    <source>
        <dbReference type="Proteomes" id="UP000078560"/>
    </source>
</evidence>
<dbReference type="Proteomes" id="UP000078546">
    <property type="component" value="Unassembled WGS sequence"/>
</dbReference>
<dbReference type="SUPFAM" id="SSF53474">
    <property type="entry name" value="alpha/beta-Hydrolases"/>
    <property type="match status" value="1"/>
</dbReference>
<dbReference type="InterPro" id="IPR022742">
    <property type="entry name" value="Hydrolase_4"/>
</dbReference>
<dbReference type="NCBIfam" id="TIGR01607">
    <property type="entry name" value="PST-A"/>
    <property type="match status" value="1"/>
</dbReference>
<dbReference type="Proteomes" id="UP000078560">
    <property type="component" value="Unassembled WGS sequence"/>
</dbReference>
<proteinExistence type="predicted"/>
<reference evidence="3" key="1">
    <citation type="submission" date="2016-05" db="EMBL/GenBank/DDBJ databases">
        <authorList>
            <person name="Lavstsen T."/>
            <person name="Jespersen J.S."/>
        </authorList>
    </citation>
    <scope>NUCLEOTIDE SEQUENCE [LARGE SCALE GENOMIC DNA]</scope>
</reference>
<evidence type="ECO:0000259" key="1">
    <source>
        <dbReference type="Pfam" id="PF12146"/>
    </source>
</evidence>
<name>A0A1A8XC10_PLAOA</name>
<reference evidence="4 5" key="2">
    <citation type="submission" date="2016-05" db="EMBL/GenBank/DDBJ databases">
        <authorList>
            <person name="Naeem Raeece"/>
        </authorList>
    </citation>
    <scope>NUCLEOTIDE SEQUENCE [LARGE SCALE GENOMIC DNA]</scope>
</reference>
<dbReference type="Gene3D" id="3.40.50.1820">
    <property type="entry name" value="alpha/beta hydrolase"/>
    <property type="match status" value="1"/>
</dbReference>
<dbReference type="EMBL" id="FLQU01001729">
    <property type="protein sequence ID" value="SBS94236.1"/>
    <property type="molecule type" value="Genomic_DNA"/>
</dbReference>
<evidence type="ECO:0000313" key="3">
    <source>
        <dbReference type="EMBL" id="SBT02228.1"/>
    </source>
</evidence>
<gene>
    <name evidence="3" type="ORF">POVCU1_074440</name>
    <name evidence="2" type="ORF">POVCU2_0086820</name>
</gene>
<feature type="domain" description="Serine aminopeptidase S33" evidence="1">
    <location>
        <begin position="92"/>
        <end position="345"/>
    </location>
</feature>
<dbReference type="EMBL" id="FLQV01003195">
    <property type="protein sequence ID" value="SBT02228.1"/>
    <property type="molecule type" value="Genomic_DNA"/>
</dbReference>
<dbReference type="AlphaFoldDB" id="A0A1A8XC10"/>
<dbReference type="PANTHER" id="PTHR11614">
    <property type="entry name" value="PHOSPHOLIPASE-RELATED"/>
    <property type="match status" value="1"/>
</dbReference>
<accession>A0A1A8XC10</accession>
<dbReference type="InterPro" id="IPR051044">
    <property type="entry name" value="MAG_DAG_Lipase"/>
</dbReference>
<dbReference type="Pfam" id="PF12146">
    <property type="entry name" value="Hydrolase_4"/>
    <property type="match status" value="1"/>
</dbReference>
<evidence type="ECO:0000313" key="4">
    <source>
        <dbReference type="Proteomes" id="UP000078546"/>
    </source>
</evidence>
<dbReference type="InterPro" id="IPR029058">
    <property type="entry name" value="AB_hydrolase_fold"/>
</dbReference>
<dbReference type="InterPro" id="IPR006494">
    <property type="entry name" value="PST_A"/>
</dbReference>
<sequence>MVENALCSIGSNAITTPNPTLDGRPTLGSFYNKDGLLLRTYGWLVKKAIGIIILIHGLNSHVRYSFLRHNVHIVNNNRAILMDGNNYYIYKDSWVEHLNKRGFSVYGIDLQGHGESEGWENLSLNVKEYDDLVYDVLQFIGKVQDTHSLTDNNDSLLPYNRNMPRRKISPPIYIIGQSMGGNVALRALQLLGKYRHYYGDLNIKGCVSLSGMISIGALGLPTSFRYNCFFVPLSRFFSDFLPTLRLLCELPYKRFQYVRDLGRYDRIRYRNGITCRFAYELIRAMLNLENDMKYIPRDIPILFIHSKKDKLCYCKGVVSFYNRLNNYNKELHVLEYMEHMLTLEPGNDYVLRKIIKWIESISAPKLTNS</sequence>
<organism evidence="3 4">
    <name type="scientific">Plasmodium ovale curtisi</name>
    <dbReference type="NCBI Taxonomy" id="864141"/>
    <lineage>
        <taxon>Eukaryota</taxon>
        <taxon>Sar</taxon>
        <taxon>Alveolata</taxon>
        <taxon>Apicomplexa</taxon>
        <taxon>Aconoidasida</taxon>
        <taxon>Haemosporida</taxon>
        <taxon>Plasmodiidae</taxon>
        <taxon>Plasmodium</taxon>
        <taxon>Plasmodium (Plasmodium)</taxon>
    </lineage>
</organism>
<evidence type="ECO:0000313" key="2">
    <source>
        <dbReference type="EMBL" id="SBS94236.1"/>
    </source>
</evidence>